<dbReference type="GO" id="GO:0003677">
    <property type="term" value="F:DNA binding"/>
    <property type="evidence" value="ECO:0007669"/>
    <property type="project" value="UniProtKB-KW"/>
</dbReference>
<dbReference type="GO" id="GO:0046872">
    <property type="term" value="F:metal ion binding"/>
    <property type="evidence" value="ECO:0007669"/>
    <property type="project" value="UniProtKB-KW"/>
</dbReference>
<keyword evidence="8" id="KW-0238">DNA-binding</keyword>
<accession>A0A5Q2WF93</accession>
<dbReference type="GO" id="GO:0051539">
    <property type="term" value="F:4 iron, 4 sulfur cluster binding"/>
    <property type="evidence" value="ECO:0007669"/>
    <property type="project" value="UniProtKB-KW"/>
</dbReference>
<evidence type="ECO:0000256" key="10">
    <source>
        <dbReference type="ARBA" id="ARBA00023163"/>
    </source>
</evidence>
<sequence>MATPELNWWAQNWRKLADCQYVDPELFFPLKGQNNAWAKRICAGCPVREECLEDAMAAEYREQKENRHGIRAGLTPTARYQLAKERGEFIRTNDDDLMEVA</sequence>
<dbReference type="InterPro" id="IPR003482">
    <property type="entry name" value="Whib"/>
</dbReference>
<dbReference type="GO" id="GO:0045892">
    <property type="term" value="P:negative regulation of DNA-templated transcription"/>
    <property type="evidence" value="ECO:0007669"/>
    <property type="project" value="TreeGrafter"/>
</dbReference>
<evidence type="ECO:0000256" key="3">
    <source>
        <dbReference type="ARBA" id="ARBA00022485"/>
    </source>
</evidence>
<evidence type="ECO:0000256" key="6">
    <source>
        <dbReference type="ARBA" id="ARBA00023014"/>
    </source>
</evidence>
<keyword evidence="13" id="KW-1185">Reference proteome</keyword>
<dbReference type="Proteomes" id="UP000382888">
    <property type="component" value="Segment"/>
</dbReference>
<gene>
    <name evidence="12" type="primary">75</name>
    <name evidence="12" type="ORF">SEA_DIRKDIRK_75</name>
</gene>
<name>A0A5Q2WF93_9CAUD</name>
<dbReference type="EMBL" id="MN617841">
    <property type="protein sequence ID" value="QGH75185.1"/>
    <property type="molecule type" value="Genomic_DNA"/>
</dbReference>
<keyword evidence="9" id="KW-1015">Disulfide bond</keyword>
<dbReference type="KEGG" id="vg:65123472"/>
<organism evidence="12 13">
    <name type="scientific">Mycobacterium phage DirkDirk</name>
    <dbReference type="NCBI Taxonomy" id="2664225"/>
    <lineage>
        <taxon>Viruses</taxon>
        <taxon>Duplodnaviria</taxon>
        <taxon>Heunggongvirae</taxon>
        <taxon>Uroviricota</taxon>
        <taxon>Caudoviricetes</taxon>
        <taxon>Vilmaviridae</taxon>
        <taxon>Lclasvirinae</taxon>
        <taxon>Bronvirus</taxon>
        <taxon>Bronvirus dirkdirk</taxon>
    </lineage>
</organism>
<dbReference type="PANTHER" id="PTHR38839">
    <property type="entry name" value="TRANSCRIPTIONAL REGULATOR WHID-RELATED"/>
    <property type="match status" value="1"/>
</dbReference>
<evidence type="ECO:0000256" key="4">
    <source>
        <dbReference type="ARBA" id="ARBA00022723"/>
    </source>
</evidence>
<evidence type="ECO:0000256" key="1">
    <source>
        <dbReference type="ARBA" id="ARBA00001966"/>
    </source>
</evidence>
<dbReference type="InterPro" id="IPR034768">
    <property type="entry name" value="4FE4S_WBL"/>
</dbReference>
<keyword evidence="5" id="KW-0408">Iron</keyword>
<evidence type="ECO:0000256" key="2">
    <source>
        <dbReference type="ARBA" id="ARBA00006597"/>
    </source>
</evidence>
<reference evidence="12 13" key="1">
    <citation type="submission" date="2019-10" db="EMBL/GenBank/DDBJ databases">
        <authorList>
            <person name="Nicke D.S."/>
            <person name="Risi M."/>
            <person name="Mitchell L."/>
            <person name="Tubman A."/>
            <person name="Guild N.A."/>
            <person name="Fillman C.L."/>
            <person name="Garlena R.A."/>
            <person name="Russell D.A."/>
            <person name="Pope W.H."/>
            <person name="Jacobs-Sera D."/>
            <person name="Hatfull G.F."/>
        </authorList>
    </citation>
    <scope>NUCLEOTIDE SEQUENCE [LARGE SCALE GENOMIC DNA]</scope>
</reference>
<evidence type="ECO:0000313" key="12">
    <source>
        <dbReference type="EMBL" id="QGH75185.1"/>
    </source>
</evidence>
<dbReference type="GO" id="GO:0047134">
    <property type="term" value="F:protein-disulfide reductase [NAD(P)H] activity"/>
    <property type="evidence" value="ECO:0007669"/>
    <property type="project" value="TreeGrafter"/>
</dbReference>
<dbReference type="RefSeq" id="YP_010105477.1">
    <property type="nucleotide sequence ID" value="NC_055827.1"/>
</dbReference>
<keyword evidence="4" id="KW-0479">Metal-binding</keyword>
<evidence type="ECO:0000256" key="5">
    <source>
        <dbReference type="ARBA" id="ARBA00023004"/>
    </source>
</evidence>
<dbReference type="Pfam" id="PF02467">
    <property type="entry name" value="Whib"/>
    <property type="match status" value="1"/>
</dbReference>
<protein>
    <submittedName>
        <fullName evidence="12">WhiB family transcription factor</fullName>
    </submittedName>
</protein>
<feature type="domain" description="4Fe-4S Wbl-type" evidence="11">
    <location>
        <begin position="18"/>
        <end position="81"/>
    </location>
</feature>
<evidence type="ECO:0000313" key="13">
    <source>
        <dbReference type="Proteomes" id="UP000382888"/>
    </source>
</evidence>
<evidence type="ECO:0000256" key="7">
    <source>
        <dbReference type="ARBA" id="ARBA00023015"/>
    </source>
</evidence>
<proteinExistence type="inferred from homology"/>
<comment type="similarity">
    <text evidence="2">Belongs to the WhiB family.</text>
</comment>
<keyword evidence="3" id="KW-0004">4Fe-4S</keyword>
<comment type="cofactor">
    <cofactor evidence="1">
        <name>[4Fe-4S] cluster</name>
        <dbReference type="ChEBI" id="CHEBI:49883"/>
    </cofactor>
</comment>
<keyword evidence="10" id="KW-0804">Transcription</keyword>
<keyword evidence="7" id="KW-0805">Transcription regulation</keyword>
<evidence type="ECO:0000256" key="8">
    <source>
        <dbReference type="ARBA" id="ARBA00023125"/>
    </source>
</evidence>
<keyword evidence="6" id="KW-0411">Iron-sulfur</keyword>
<evidence type="ECO:0000259" key="11">
    <source>
        <dbReference type="PROSITE" id="PS51674"/>
    </source>
</evidence>
<evidence type="ECO:0000256" key="9">
    <source>
        <dbReference type="ARBA" id="ARBA00023157"/>
    </source>
</evidence>
<dbReference type="PROSITE" id="PS51674">
    <property type="entry name" value="4FE4S_WBL"/>
    <property type="match status" value="1"/>
</dbReference>
<dbReference type="GeneID" id="65123472"/>